<gene>
    <name evidence="1" type="ORF">BO97DRAFT_405592</name>
</gene>
<dbReference type="AlphaFoldDB" id="A0A395HWF6"/>
<sequence>MNDLFPPPAATAIDSWALVQLQTTSSTLVAVDETLLPTLQQPRYRYRCLLWEIASRIA</sequence>
<protein>
    <submittedName>
        <fullName evidence="1">Uncharacterized protein</fullName>
    </submittedName>
</protein>
<dbReference type="Proteomes" id="UP000248961">
    <property type="component" value="Unassembled WGS sequence"/>
</dbReference>
<proteinExistence type="predicted"/>
<dbReference type="EMBL" id="KZ824284">
    <property type="protein sequence ID" value="RAL12242.1"/>
    <property type="molecule type" value="Genomic_DNA"/>
</dbReference>
<evidence type="ECO:0000313" key="1">
    <source>
        <dbReference type="EMBL" id="RAL12242.1"/>
    </source>
</evidence>
<name>A0A395HWF6_ASPHC</name>
<keyword evidence="2" id="KW-1185">Reference proteome</keyword>
<reference evidence="1 2" key="1">
    <citation type="submission" date="2018-02" db="EMBL/GenBank/DDBJ databases">
        <title>The genomes of Aspergillus section Nigri reveals drivers in fungal speciation.</title>
        <authorList>
            <consortium name="DOE Joint Genome Institute"/>
            <person name="Vesth T.C."/>
            <person name="Nybo J."/>
            <person name="Theobald S."/>
            <person name="Brandl J."/>
            <person name="Frisvad J.C."/>
            <person name="Nielsen K.F."/>
            <person name="Lyhne E.K."/>
            <person name="Kogle M.E."/>
            <person name="Kuo A."/>
            <person name="Riley R."/>
            <person name="Clum A."/>
            <person name="Nolan M."/>
            <person name="Lipzen A."/>
            <person name="Salamov A."/>
            <person name="Henrissat B."/>
            <person name="Wiebenga A."/>
            <person name="De vries R.P."/>
            <person name="Grigoriev I.V."/>
            <person name="Mortensen U.H."/>
            <person name="Andersen M.R."/>
            <person name="Baker S.E."/>
        </authorList>
    </citation>
    <scope>NUCLEOTIDE SEQUENCE [LARGE SCALE GENOMIC DNA]</scope>
    <source>
        <strain evidence="1 2">CBS 101889</strain>
    </source>
</reference>
<evidence type="ECO:0000313" key="2">
    <source>
        <dbReference type="Proteomes" id="UP000248961"/>
    </source>
</evidence>
<dbReference type="RefSeq" id="XP_025551396.1">
    <property type="nucleotide sequence ID" value="XM_025695219.1"/>
</dbReference>
<dbReference type="GeneID" id="37199508"/>
<organism evidence="1 2">
    <name type="scientific">Aspergillus homomorphus (strain CBS 101889)</name>
    <dbReference type="NCBI Taxonomy" id="1450537"/>
    <lineage>
        <taxon>Eukaryota</taxon>
        <taxon>Fungi</taxon>
        <taxon>Dikarya</taxon>
        <taxon>Ascomycota</taxon>
        <taxon>Pezizomycotina</taxon>
        <taxon>Eurotiomycetes</taxon>
        <taxon>Eurotiomycetidae</taxon>
        <taxon>Eurotiales</taxon>
        <taxon>Aspergillaceae</taxon>
        <taxon>Aspergillus</taxon>
        <taxon>Aspergillus subgen. Circumdati</taxon>
    </lineage>
</organism>
<accession>A0A395HWF6</accession>
<dbReference type="VEuPathDB" id="FungiDB:BO97DRAFT_405592"/>